<accession>A0A915YNZ2</accession>
<organism evidence="1 2">
    <name type="scientific">Rhizophagus irregularis</name>
    <dbReference type="NCBI Taxonomy" id="588596"/>
    <lineage>
        <taxon>Eukaryota</taxon>
        <taxon>Fungi</taxon>
        <taxon>Fungi incertae sedis</taxon>
        <taxon>Mucoromycota</taxon>
        <taxon>Glomeromycotina</taxon>
        <taxon>Glomeromycetes</taxon>
        <taxon>Glomerales</taxon>
        <taxon>Glomeraceae</taxon>
        <taxon>Rhizophagus</taxon>
    </lineage>
</organism>
<protein>
    <submittedName>
        <fullName evidence="1">Uncharacterized protein</fullName>
    </submittedName>
</protein>
<dbReference type="EMBL" id="CAGKOT010000001">
    <property type="protein sequence ID" value="CAB5296512.1"/>
    <property type="molecule type" value="Genomic_DNA"/>
</dbReference>
<proteinExistence type="predicted"/>
<dbReference type="OrthoDB" id="2311490at2759"/>
<dbReference type="AlphaFoldDB" id="A0A915YNZ2"/>
<evidence type="ECO:0000313" key="2">
    <source>
        <dbReference type="Proteomes" id="UP000684084"/>
    </source>
</evidence>
<dbReference type="Proteomes" id="UP000684084">
    <property type="component" value="Unassembled WGS sequence"/>
</dbReference>
<comment type="caution">
    <text evidence="1">The sequence shown here is derived from an EMBL/GenBank/DDBJ whole genome shotgun (WGS) entry which is preliminary data.</text>
</comment>
<sequence>MWKFSQLSAKNFLENITQNKELKCLLFASTAFYVVGLYPARLTSKRPPYPQENGERGVIHVLIYPQN</sequence>
<reference evidence="1" key="1">
    <citation type="submission" date="2020-05" db="EMBL/GenBank/DDBJ databases">
        <authorList>
            <person name="Rincon C."/>
            <person name="Sanders R I."/>
            <person name="Robbins C."/>
            <person name="Chaturvedi A."/>
        </authorList>
    </citation>
    <scope>NUCLEOTIDE SEQUENCE</scope>
    <source>
        <strain evidence="1">CHB12</strain>
    </source>
</reference>
<evidence type="ECO:0000313" key="1">
    <source>
        <dbReference type="EMBL" id="CAB5296512.1"/>
    </source>
</evidence>
<gene>
    <name evidence="1" type="ORF">CHRIB12_LOCUS506</name>
</gene>
<name>A0A915YNZ2_9GLOM</name>